<dbReference type="Gramene" id="mRNA:HanXRQr2_Chr12g0525461">
    <property type="protein sequence ID" value="CDS:HanXRQr2_Chr12g0525461.1"/>
    <property type="gene ID" value="HanXRQr2_Chr12g0525461"/>
</dbReference>
<reference evidence="1" key="1">
    <citation type="journal article" date="2017" name="Nature">
        <title>The sunflower genome provides insights into oil metabolism, flowering and Asterid evolution.</title>
        <authorList>
            <person name="Badouin H."/>
            <person name="Gouzy J."/>
            <person name="Grassa C.J."/>
            <person name="Murat F."/>
            <person name="Staton S.E."/>
            <person name="Cottret L."/>
            <person name="Lelandais-Briere C."/>
            <person name="Owens G.L."/>
            <person name="Carrere S."/>
            <person name="Mayjonade B."/>
            <person name="Legrand L."/>
            <person name="Gill N."/>
            <person name="Kane N.C."/>
            <person name="Bowers J.E."/>
            <person name="Hubner S."/>
            <person name="Bellec A."/>
            <person name="Berard A."/>
            <person name="Berges H."/>
            <person name="Blanchet N."/>
            <person name="Boniface M.C."/>
            <person name="Brunel D."/>
            <person name="Catrice O."/>
            <person name="Chaidir N."/>
            <person name="Claudel C."/>
            <person name="Donnadieu C."/>
            <person name="Faraut T."/>
            <person name="Fievet G."/>
            <person name="Helmstetter N."/>
            <person name="King M."/>
            <person name="Knapp S.J."/>
            <person name="Lai Z."/>
            <person name="Le Paslier M.C."/>
            <person name="Lippi Y."/>
            <person name="Lorenzon L."/>
            <person name="Mandel J.R."/>
            <person name="Marage G."/>
            <person name="Marchand G."/>
            <person name="Marquand E."/>
            <person name="Bret-Mestries E."/>
            <person name="Morien E."/>
            <person name="Nambeesan S."/>
            <person name="Nguyen T."/>
            <person name="Pegot-Espagnet P."/>
            <person name="Pouilly N."/>
            <person name="Raftis F."/>
            <person name="Sallet E."/>
            <person name="Schiex T."/>
            <person name="Thomas J."/>
            <person name="Vandecasteele C."/>
            <person name="Vares D."/>
            <person name="Vear F."/>
            <person name="Vautrin S."/>
            <person name="Crespi M."/>
            <person name="Mangin B."/>
            <person name="Burke J.M."/>
            <person name="Salse J."/>
            <person name="Munos S."/>
            <person name="Vincourt P."/>
            <person name="Rieseberg L.H."/>
            <person name="Langlade N.B."/>
        </authorList>
    </citation>
    <scope>NUCLEOTIDE SEQUENCE</scope>
    <source>
        <tissue evidence="1">Leaves</tissue>
    </source>
</reference>
<evidence type="ECO:0000313" key="1">
    <source>
        <dbReference type="EMBL" id="KAF5776547.1"/>
    </source>
</evidence>
<name>A0A9K3HD66_HELAN</name>
<dbReference type="EMBL" id="MNCJ02000327">
    <property type="protein sequence ID" value="KAF5776547.1"/>
    <property type="molecule type" value="Genomic_DNA"/>
</dbReference>
<keyword evidence="2" id="KW-1185">Reference proteome</keyword>
<evidence type="ECO:0000313" key="2">
    <source>
        <dbReference type="Proteomes" id="UP000215914"/>
    </source>
</evidence>
<dbReference type="AlphaFoldDB" id="A0A9K3HD66"/>
<proteinExistence type="predicted"/>
<accession>A0A9K3HD66</accession>
<organism evidence="1 2">
    <name type="scientific">Helianthus annuus</name>
    <name type="common">Common sunflower</name>
    <dbReference type="NCBI Taxonomy" id="4232"/>
    <lineage>
        <taxon>Eukaryota</taxon>
        <taxon>Viridiplantae</taxon>
        <taxon>Streptophyta</taxon>
        <taxon>Embryophyta</taxon>
        <taxon>Tracheophyta</taxon>
        <taxon>Spermatophyta</taxon>
        <taxon>Magnoliopsida</taxon>
        <taxon>eudicotyledons</taxon>
        <taxon>Gunneridae</taxon>
        <taxon>Pentapetalae</taxon>
        <taxon>asterids</taxon>
        <taxon>campanulids</taxon>
        <taxon>Asterales</taxon>
        <taxon>Asteraceae</taxon>
        <taxon>Asteroideae</taxon>
        <taxon>Heliantheae alliance</taxon>
        <taxon>Heliantheae</taxon>
        <taxon>Helianthus</taxon>
    </lineage>
</organism>
<protein>
    <submittedName>
        <fullName evidence="1">Uncharacterized protein</fullName>
    </submittedName>
</protein>
<reference evidence="1" key="2">
    <citation type="submission" date="2020-06" db="EMBL/GenBank/DDBJ databases">
        <title>Helianthus annuus Genome sequencing and assembly Release 2.</title>
        <authorList>
            <person name="Gouzy J."/>
            <person name="Langlade N."/>
            <person name="Munos S."/>
        </authorList>
    </citation>
    <scope>NUCLEOTIDE SEQUENCE</scope>
    <source>
        <tissue evidence="1">Leaves</tissue>
    </source>
</reference>
<gene>
    <name evidence="1" type="ORF">HanXRQr2_Chr12g0525461</name>
</gene>
<dbReference type="Proteomes" id="UP000215914">
    <property type="component" value="Unassembled WGS sequence"/>
</dbReference>
<comment type="caution">
    <text evidence="1">The sequence shown here is derived from an EMBL/GenBank/DDBJ whole genome shotgun (WGS) entry which is preliminary data.</text>
</comment>
<sequence length="64" mass="7378">MFISTNILIQYLSCWQFHDCGHITHWLTRCPIVTNLSVVYTKPHILAGIVEYKDSITVSITKNI</sequence>